<protein>
    <submittedName>
        <fullName evidence="1">Uncharacterized protein</fullName>
    </submittedName>
</protein>
<evidence type="ECO:0000313" key="2">
    <source>
        <dbReference type="Proteomes" id="UP000807353"/>
    </source>
</evidence>
<reference evidence="1" key="1">
    <citation type="submission" date="2020-11" db="EMBL/GenBank/DDBJ databases">
        <authorList>
            <consortium name="DOE Joint Genome Institute"/>
            <person name="Ahrendt S."/>
            <person name="Riley R."/>
            <person name="Andreopoulos W."/>
            <person name="Labutti K."/>
            <person name="Pangilinan J."/>
            <person name="Ruiz-Duenas F.J."/>
            <person name="Barrasa J.M."/>
            <person name="Sanchez-Garcia M."/>
            <person name="Camarero S."/>
            <person name="Miyauchi S."/>
            <person name="Serrano A."/>
            <person name="Linde D."/>
            <person name="Babiker R."/>
            <person name="Drula E."/>
            <person name="Ayuso-Fernandez I."/>
            <person name="Pacheco R."/>
            <person name="Padilla G."/>
            <person name="Ferreira P."/>
            <person name="Barriuso J."/>
            <person name="Kellner H."/>
            <person name="Castanera R."/>
            <person name="Alfaro M."/>
            <person name="Ramirez L."/>
            <person name="Pisabarro A.G."/>
            <person name="Kuo A."/>
            <person name="Tritt A."/>
            <person name="Lipzen A."/>
            <person name="He G."/>
            <person name="Yan M."/>
            <person name="Ng V."/>
            <person name="Cullen D."/>
            <person name="Martin F."/>
            <person name="Rosso M.-N."/>
            <person name="Henrissat B."/>
            <person name="Hibbett D."/>
            <person name="Martinez A.T."/>
            <person name="Grigoriev I.V."/>
        </authorList>
    </citation>
    <scope>NUCLEOTIDE SEQUENCE</scope>
    <source>
        <strain evidence="1">CBS 247.69</strain>
    </source>
</reference>
<proteinExistence type="predicted"/>
<comment type="caution">
    <text evidence="1">The sequence shown here is derived from an EMBL/GenBank/DDBJ whole genome shotgun (WGS) entry which is preliminary data.</text>
</comment>
<sequence length="168" mass="19144">MYISEHQPHAMMPTQLAFEGAENTILGTTCHSKTQACKTESLFLNVLVRGFPALYKAVRALLQKALARPSSFKQLWCIFFFSKFQGLVWHGPNMWESITLDRSICPHLHLVDNLSDDQGKIMLESFSFRYHPSNIGTSARPILFEGFQVSYLPVPSNTELLSFVRYRG</sequence>
<evidence type="ECO:0000313" key="1">
    <source>
        <dbReference type="EMBL" id="KAF9458429.1"/>
    </source>
</evidence>
<accession>A0A9P5XXB8</accession>
<dbReference type="AlphaFoldDB" id="A0A9P5XXB8"/>
<dbReference type="EMBL" id="MU150341">
    <property type="protein sequence ID" value="KAF9458429.1"/>
    <property type="molecule type" value="Genomic_DNA"/>
</dbReference>
<keyword evidence="2" id="KW-1185">Reference proteome</keyword>
<name>A0A9P5XXB8_9AGAR</name>
<organism evidence="1 2">
    <name type="scientific">Collybia nuda</name>
    <dbReference type="NCBI Taxonomy" id="64659"/>
    <lineage>
        <taxon>Eukaryota</taxon>
        <taxon>Fungi</taxon>
        <taxon>Dikarya</taxon>
        <taxon>Basidiomycota</taxon>
        <taxon>Agaricomycotina</taxon>
        <taxon>Agaricomycetes</taxon>
        <taxon>Agaricomycetidae</taxon>
        <taxon>Agaricales</taxon>
        <taxon>Tricholomatineae</taxon>
        <taxon>Clitocybaceae</taxon>
        <taxon>Collybia</taxon>
    </lineage>
</organism>
<dbReference type="Proteomes" id="UP000807353">
    <property type="component" value="Unassembled WGS sequence"/>
</dbReference>
<gene>
    <name evidence="1" type="ORF">BDZ94DRAFT_105364</name>
</gene>